<feature type="domain" description="C2H2-type" evidence="9">
    <location>
        <begin position="3"/>
        <end position="33"/>
    </location>
</feature>
<proteinExistence type="predicted"/>
<dbReference type="Proteomes" id="UP000245942">
    <property type="component" value="Unassembled WGS sequence"/>
</dbReference>
<protein>
    <recommendedName>
        <fullName evidence="9">C2H2-type domain-containing protein</fullName>
    </recommendedName>
</protein>
<evidence type="ECO:0000256" key="6">
    <source>
        <dbReference type="ARBA" id="ARBA00023163"/>
    </source>
</evidence>
<keyword evidence="7" id="KW-0539">Nucleus</keyword>
<organism evidence="10 11">
    <name type="scientific">Pseudomicrostroma glucosiphilum</name>
    <dbReference type="NCBI Taxonomy" id="1684307"/>
    <lineage>
        <taxon>Eukaryota</taxon>
        <taxon>Fungi</taxon>
        <taxon>Dikarya</taxon>
        <taxon>Basidiomycota</taxon>
        <taxon>Ustilaginomycotina</taxon>
        <taxon>Exobasidiomycetes</taxon>
        <taxon>Microstromatales</taxon>
        <taxon>Microstromatales incertae sedis</taxon>
        <taxon>Pseudomicrostroma</taxon>
    </lineage>
</organism>
<reference evidence="10 11" key="1">
    <citation type="journal article" date="2018" name="Mol. Biol. Evol.">
        <title>Broad Genomic Sampling Reveals a Smut Pathogenic Ancestry of the Fungal Clade Ustilaginomycotina.</title>
        <authorList>
            <person name="Kijpornyongpan T."/>
            <person name="Mondo S.J."/>
            <person name="Barry K."/>
            <person name="Sandor L."/>
            <person name="Lee J."/>
            <person name="Lipzen A."/>
            <person name="Pangilinan J."/>
            <person name="LaButti K."/>
            <person name="Hainaut M."/>
            <person name="Henrissat B."/>
            <person name="Grigoriev I.V."/>
            <person name="Spatafora J.W."/>
            <person name="Aime M.C."/>
        </authorList>
    </citation>
    <scope>NUCLEOTIDE SEQUENCE [LARGE SCALE GENOMIC DNA]</scope>
    <source>
        <strain evidence="10 11">MCA 4718</strain>
    </source>
</reference>
<dbReference type="EMBL" id="KZ819321">
    <property type="protein sequence ID" value="PWN23790.1"/>
    <property type="molecule type" value="Genomic_DNA"/>
</dbReference>
<dbReference type="PANTHER" id="PTHR46179:SF13">
    <property type="entry name" value="C2H2-TYPE DOMAIN-CONTAINING PROTEIN"/>
    <property type="match status" value="1"/>
</dbReference>
<dbReference type="STRING" id="1684307.A0A316UF09"/>
<dbReference type="InterPro" id="IPR013087">
    <property type="entry name" value="Znf_C2H2_type"/>
</dbReference>
<name>A0A316UF09_9BASI</name>
<evidence type="ECO:0000256" key="4">
    <source>
        <dbReference type="ARBA" id="ARBA00022833"/>
    </source>
</evidence>
<feature type="non-terminal residue" evidence="10">
    <location>
        <position position="69"/>
    </location>
</feature>
<dbReference type="InterPro" id="IPR051061">
    <property type="entry name" value="Zinc_finger_trans_reg"/>
</dbReference>
<dbReference type="GeneID" id="37011629"/>
<dbReference type="PROSITE" id="PS00028">
    <property type="entry name" value="ZINC_FINGER_C2H2_1"/>
    <property type="match status" value="2"/>
</dbReference>
<keyword evidence="4" id="KW-0862">Zinc</keyword>
<accession>A0A316UF09</accession>
<keyword evidence="3 8" id="KW-0863">Zinc-finger</keyword>
<evidence type="ECO:0000256" key="8">
    <source>
        <dbReference type="PROSITE-ProRule" id="PRU00042"/>
    </source>
</evidence>
<evidence type="ECO:0000256" key="5">
    <source>
        <dbReference type="ARBA" id="ARBA00023015"/>
    </source>
</evidence>
<dbReference type="SMART" id="SM00355">
    <property type="entry name" value="ZnF_C2H2"/>
    <property type="match status" value="2"/>
</dbReference>
<dbReference type="Pfam" id="PF26218">
    <property type="entry name" value="zf_C2H2_ZNF292"/>
    <property type="match status" value="1"/>
</dbReference>
<dbReference type="RefSeq" id="XP_025350950.1">
    <property type="nucleotide sequence ID" value="XM_025489895.1"/>
</dbReference>
<dbReference type="Gene3D" id="3.30.160.60">
    <property type="entry name" value="Classic Zinc Finger"/>
    <property type="match status" value="2"/>
</dbReference>
<dbReference type="PROSITE" id="PS50157">
    <property type="entry name" value="ZINC_FINGER_C2H2_2"/>
    <property type="match status" value="2"/>
</dbReference>
<evidence type="ECO:0000313" key="11">
    <source>
        <dbReference type="Proteomes" id="UP000245942"/>
    </source>
</evidence>
<evidence type="ECO:0000256" key="1">
    <source>
        <dbReference type="ARBA" id="ARBA00004123"/>
    </source>
</evidence>
<dbReference type="GO" id="GO:0006357">
    <property type="term" value="P:regulation of transcription by RNA polymerase II"/>
    <property type="evidence" value="ECO:0007669"/>
    <property type="project" value="TreeGrafter"/>
</dbReference>
<comment type="subcellular location">
    <subcellularLocation>
        <location evidence="1">Nucleus</location>
    </subcellularLocation>
</comment>
<dbReference type="InterPro" id="IPR058902">
    <property type="entry name" value="zf_C2H2_ZNF292/Rlf"/>
</dbReference>
<dbReference type="GO" id="GO:0005634">
    <property type="term" value="C:nucleus"/>
    <property type="evidence" value="ECO:0007669"/>
    <property type="project" value="UniProtKB-SubCell"/>
</dbReference>
<evidence type="ECO:0000259" key="9">
    <source>
        <dbReference type="PROSITE" id="PS50157"/>
    </source>
</evidence>
<dbReference type="AlphaFoldDB" id="A0A316UF09"/>
<dbReference type="SUPFAM" id="SSF57667">
    <property type="entry name" value="beta-beta-alpha zinc fingers"/>
    <property type="match status" value="1"/>
</dbReference>
<evidence type="ECO:0000313" key="10">
    <source>
        <dbReference type="EMBL" id="PWN23790.1"/>
    </source>
</evidence>
<sequence length="69" mass="7740">KPHVCKVTGCGAAYSQSFNLRQHVETRHRHEEFPCTVAGCERVYASRESLRAHVANKHSGARIFPCLTC</sequence>
<keyword evidence="6" id="KW-0804">Transcription</keyword>
<gene>
    <name evidence="10" type="ORF">BCV69DRAFT_234789</name>
</gene>
<feature type="domain" description="C2H2-type" evidence="9">
    <location>
        <begin position="33"/>
        <end position="63"/>
    </location>
</feature>
<keyword evidence="11" id="KW-1185">Reference proteome</keyword>
<evidence type="ECO:0000256" key="3">
    <source>
        <dbReference type="ARBA" id="ARBA00022771"/>
    </source>
</evidence>
<evidence type="ECO:0000256" key="7">
    <source>
        <dbReference type="ARBA" id="ARBA00023242"/>
    </source>
</evidence>
<keyword evidence="2" id="KW-0479">Metal-binding</keyword>
<feature type="non-terminal residue" evidence="10">
    <location>
        <position position="1"/>
    </location>
</feature>
<evidence type="ECO:0000256" key="2">
    <source>
        <dbReference type="ARBA" id="ARBA00022723"/>
    </source>
</evidence>
<dbReference type="PANTHER" id="PTHR46179">
    <property type="entry name" value="ZINC FINGER PROTEIN"/>
    <property type="match status" value="1"/>
</dbReference>
<dbReference type="InterPro" id="IPR036236">
    <property type="entry name" value="Znf_C2H2_sf"/>
</dbReference>
<dbReference type="OrthoDB" id="6077919at2759"/>
<keyword evidence="5" id="KW-0805">Transcription regulation</keyword>
<dbReference type="GO" id="GO:0008270">
    <property type="term" value="F:zinc ion binding"/>
    <property type="evidence" value="ECO:0007669"/>
    <property type="project" value="UniProtKB-KW"/>
</dbReference>